<feature type="transmembrane region" description="Helical" evidence="8">
    <location>
        <begin position="6"/>
        <end position="23"/>
    </location>
</feature>
<dbReference type="RefSeq" id="WP_070110309.1">
    <property type="nucleotide sequence ID" value="NZ_LZFO01000016.1"/>
</dbReference>
<dbReference type="GO" id="GO:0005886">
    <property type="term" value="C:plasma membrane"/>
    <property type="evidence" value="ECO:0007669"/>
    <property type="project" value="UniProtKB-SubCell"/>
</dbReference>
<proteinExistence type="inferred from homology"/>
<feature type="transmembrane region" description="Helical" evidence="8">
    <location>
        <begin position="154"/>
        <end position="177"/>
    </location>
</feature>
<keyword evidence="5 8" id="KW-0812">Transmembrane</keyword>
<evidence type="ECO:0000313" key="10">
    <source>
        <dbReference type="Proteomes" id="UP000175744"/>
    </source>
</evidence>
<sequence>MFGLIAFMPILVTIILMVGFNWSAKKALSLAWAIAAVIGLTLWKMTFHNIMAYSVFGLFKAVDVIIIIFGAILILNTLKQSGAMAAINNGFSNITKDKRIQAIIIGWMFAAFIEGAAGFGTPAALAAPLLVGLGFPPLAAAMVTLIMNSTPVPYGAVGTPTAAAMSTIASNIKAIGVNPELFTITTSKWIALIHGTIGIFIPLIAICMMTKFFGKEKSIKPALEVAPFAIFSGLAFSVPMFLIASVAGPELPALLGGLIGLVITIFAVKKGFLMPKKVWDFPNPSEWEEEWKAKNNVEEESDEQPAMSLVKAWIPYVLIAVILVLTRIPAFGLKQILVNQKIVIPNILGTKGLNYELGWAYLPGIIPFMLVALITHVIHKMDGKRVKASWSNTFNQVKDAAIALFAGVALVQLMLNSNVNAAGLSSMLTEMAKSIAGVAGQGYVFVSPLIGILGSFMSGSATVSNILFSSLQFETASILNMSKVLIIALQVIGGCIGNMVCINNIVAVCATVGVAGVEGKLIKSNSVPAIIYAVASAVAVAIMIYMGFNPLNI</sequence>
<comment type="caution">
    <text evidence="9">The sequence shown here is derived from an EMBL/GenBank/DDBJ whole genome shotgun (WGS) entry which is preliminary data.</text>
</comment>
<feature type="transmembrane region" description="Helical" evidence="8">
    <location>
        <begin position="99"/>
        <end position="119"/>
    </location>
</feature>
<keyword evidence="10" id="KW-1185">Reference proteome</keyword>
<dbReference type="AlphaFoldDB" id="A0A1E8EYX8"/>
<keyword evidence="3 8" id="KW-0813">Transport</keyword>
<evidence type="ECO:0000256" key="1">
    <source>
        <dbReference type="ARBA" id="ARBA00004651"/>
    </source>
</evidence>
<evidence type="ECO:0000256" key="3">
    <source>
        <dbReference type="ARBA" id="ARBA00022448"/>
    </source>
</evidence>
<dbReference type="Pfam" id="PF02652">
    <property type="entry name" value="Lactate_perm"/>
    <property type="match status" value="1"/>
</dbReference>
<dbReference type="Proteomes" id="UP000175744">
    <property type="component" value="Unassembled WGS sequence"/>
</dbReference>
<evidence type="ECO:0000256" key="6">
    <source>
        <dbReference type="ARBA" id="ARBA00022989"/>
    </source>
</evidence>
<dbReference type="STRING" id="1121290.CLAOCE_13180"/>
<evidence type="ECO:0000256" key="4">
    <source>
        <dbReference type="ARBA" id="ARBA00022475"/>
    </source>
</evidence>
<dbReference type="NCBIfam" id="TIGR00795">
    <property type="entry name" value="lctP"/>
    <property type="match status" value="1"/>
</dbReference>
<keyword evidence="7 8" id="KW-0472">Membrane</keyword>
<evidence type="ECO:0000256" key="2">
    <source>
        <dbReference type="ARBA" id="ARBA00010100"/>
    </source>
</evidence>
<gene>
    <name evidence="9" type="primary">lutP</name>
    <name evidence="9" type="ORF">CLOACE_13180</name>
</gene>
<name>A0A1E8EYX8_9CLOT</name>
<feature type="transmembrane region" description="Helical" evidence="8">
    <location>
        <begin position="189"/>
        <end position="213"/>
    </location>
</feature>
<feature type="transmembrane region" description="Helical" evidence="8">
    <location>
        <begin position="400"/>
        <end position="422"/>
    </location>
</feature>
<dbReference type="GO" id="GO:0015295">
    <property type="term" value="F:solute:proton symporter activity"/>
    <property type="evidence" value="ECO:0007669"/>
    <property type="project" value="TreeGrafter"/>
</dbReference>
<keyword evidence="6 8" id="KW-1133">Transmembrane helix</keyword>
<dbReference type="GO" id="GO:0015129">
    <property type="term" value="F:lactate transmembrane transporter activity"/>
    <property type="evidence" value="ECO:0007669"/>
    <property type="project" value="UniProtKB-UniRule"/>
</dbReference>
<comment type="subcellular location">
    <subcellularLocation>
        <location evidence="1 8">Cell membrane</location>
        <topology evidence="1 8">Multi-pass membrane protein</topology>
    </subcellularLocation>
</comment>
<organism evidence="9 10">
    <name type="scientific">Clostridium acetireducens DSM 10703</name>
    <dbReference type="NCBI Taxonomy" id="1121290"/>
    <lineage>
        <taxon>Bacteria</taxon>
        <taxon>Bacillati</taxon>
        <taxon>Bacillota</taxon>
        <taxon>Clostridia</taxon>
        <taxon>Eubacteriales</taxon>
        <taxon>Clostridiaceae</taxon>
        <taxon>Clostridium</taxon>
    </lineage>
</organism>
<evidence type="ECO:0000313" key="9">
    <source>
        <dbReference type="EMBL" id="OFI06063.1"/>
    </source>
</evidence>
<accession>A0A1E8EYX8</accession>
<dbReference type="InterPro" id="IPR003804">
    <property type="entry name" value="Lactate_perm"/>
</dbReference>
<dbReference type="PANTHER" id="PTHR30003">
    <property type="entry name" value="L-LACTATE PERMEASE"/>
    <property type="match status" value="1"/>
</dbReference>
<comment type="caution">
    <text evidence="8">Lacks conserved residue(s) required for the propagation of feature annotation.</text>
</comment>
<reference evidence="9 10" key="1">
    <citation type="submission" date="2016-06" db="EMBL/GenBank/DDBJ databases">
        <title>Genome sequence of Clostridium acetireducens DSM 10703.</title>
        <authorList>
            <person name="Poehlein A."/>
            <person name="Fluechter S."/>
            <person name="Duerre P."/>
            <person name="Daniel R."/>
        </authorList>
    </citation>
    <scope>NUCLEOTIDE SEQUENCE [LARGE SCALE GENOMIC DNA]</scope>
    <source>
        <strain evidence="9 10">DSM 10703</strain>
    </source>
</reference>
<feature type="transmembrane region" description="Helical" evidence="8">
    <location>
        <begin position="53"/>
        <end position="78"/>
    </location>
</feature>
<feature type="transmembrane region" description="Helical" evidence="8">
    <location>
        <begin position="251"/>
        <end position="268"/>
    </location>
</feature>
<feature type="transmembrane region" description="Helical" evidence="8">
    <location>
        <begin position="529"/>
        <end position="548"/>
    </location>
</feature>
<evidence type="ECO:0000256" key="7">
    <source>
        <dbReference type="ARBA" id="ARBA00023136"/>
    </source>
</evidence>
<feature type="transmembrane region" description="Helical" evidence="8">
    <location>
        <begin position="313"/>
        <end position="338"/>
    </location>
</feature>
<feature type="transmembrane region" description="Helical" evidence="8">
    <location>
        <begin position="442"/>
        <end position="463"/>
    </location>
</feature>
<dbReference type="PATRIC" id="fig|1121290.3.peg.1297"/>
<keyword evidence="4 8" id="KW-1003">Cell membrane</keyword>
<comment type="function">
    <text evidence="8">Uptake of L-lactate across the membrane. Can also transport D-lactate and glycolate.</text>
</comment>
<feature type="transmembrane region" description="Helical" evidence="8">
    <location>
        <begin position="358"/>
        <end position="379"/>
    </location>
</feature>
<comment type="similarity">
    <text evidence="2 8">Belongs to the lactate permease family.</text>
</comment>
<feature type="transmembrane region" description="Helical" evidence="8">
    <location>
        <begin position="484"/>
        <end position="517"/>
    </location>
</feature>
<evidence type="ECO:0000256" key="5">
    <source>
        <dbReference type="ARBA" id="ARBA00022692"/>
    </source>
</evidence>
<feature type="transmembrane region" description="Helical" evidence="8">
    <location>
        <begin position="225"/>
        <end position="245"/>
    </location>
</feature>
<feature type="transmembrane region" description="Helical" evidence="8">
    <location>
        <begin position="30"/>
        <end position="47"/>
    </location>
</feature>
<dbReference type="PANTHER" id="PTHR30003:SF0">
    <property type="entry name" value="GLYCOLATE PERMEASE GLCA-RELATED"/>
    <property type="match status" value="1"/>
</dbReference>
<evidence type="ECO:0000256" key="8">
    <source>
        <dbReference type="RuleBase" id="RU365092"/>
    </source>
</evidence>
<feature type="transmembrane region" description="Helical" evidence="8">
    <location>
        <begin position="125"/>
        <end position="147"/>
    </location>
</feature>
<dbReference type="OrthoDB" id="9761056at2"/>
<protein>
    <recommendedName>
        <fullName evidence="8">L-lactate permease</fullName>
    </recommendedName>
</protein>
<dbReference type="EMBL" id="LZFO01000016">
    <property type="protein sequence ID" value="OFI06063.1"/>
    <property type="molecule type" value="Genomic_DNA"/>
</dbReference>